<evidence type="ECO:0000256" key="6">
    <source>
        <dbReference type="ARBA" id="ARBA00022833"/>
    </source>
</evidence>
<dbReference type="PANTHER" id="PTHR47466">
    <property type="match status" value="1"/>
</dbReference>
<dbReference type="Gene3D" id="3.40.390.10">
    <property type="entry name" value="Collagenase (Catalytic Domain)"/>
    <property type="match status" value="1"/>
</dbReference>
<keyword evidence="3" id="KW-0479">Metal-binding</keyword>
<dbReference type="EMBL" id="LKMD01000104">
    <property type="protein sequence ID" value="PIA94643.1"/>
    <property type="molecule type" value="Genomic_DNA"/>
</dbReference>
<dbReference type="InterPro" id="IPR024079">
    <property type="entry name" value="MetalloPept_cat_dom_sf"/>
</dbReference>
<dbReference type="OrthoDB" id="536211at2759"/>
<dbReference type="GO" id="GO:0008237">
    <property type="term" value="F:metallopeptidase activity"/>
    <property type="evidence" value="ECO:0007669"/>
    <property type="project" value="UniProtKB-KW"/>
</dbReference>
<evidence type="ECO:0000259" key="9">
    <source>
        <dbReference type="Pfam" id="PF05572"/>
    </source>
</evidence>
<keyword evidence="5" id="KW-0378">Hydrolase</keyword>
<dbReference type="SUPFAM" id="SSF55486">
    <property type="entry name" value="Metalloproteases ('zincins'), catalytic domain"/>
    <property type="match status" value="1"/>
</dbReference>
<keyword evidence="4" id="KW-0732">Signal</keyword>
<evidence type="ECO:0000256" key="8">
    <source>
        <dbReference type="ARBA" id="ARBA00023157"/>
    </source>
</evidence>
<feature type="domain" description="Peptidase M43 pregnancy-associated plasma-A" evidence="9">
    <location>
        <begin position="186"/>
        <end position="269"/>
    </location>
</feature>
<comment type="caution">
    <text evidence="10">The sequence shown here is derived from an EMBL/GenBank/DDBJ whole genome shotgun (WGS) entry which is preliminary data.</text>
</comment>
<dbReference type="Pfam" id="PF05572">
    <property type="entry name" value="Peptidase_M43"/>
    <property type="match status" value="1"/>
</dbReference>
<organism evidence="10 11">
    <name type="scientific">Cercospora beticola</name>
    <name type="common">Sugarbeet leaf spot fungus</name>
    <dbReference type="NCBI Taxonomy" id="122368"/>
    <lineage>
        <taxon>Eukaryota</taxon>
        <taxon>Fungi</taxon>
        <taxon>Dikarya</taxon>
        <taxon>Ascomycota</taxon>
        <taxon>Pezizomycotina</taxon>
        <taxon>Dothideomycetes</taxon>
        <taxon>Dothideomycetidae</taxon>
        <taxon>Mycosphaerellales</taxon>
        <taxon>Mycosphaerellaceae</taxon>
        <taxon>Cercospora</taxon>
    </lineage>
</organism>
<keyword evidence="2 10" id="KW-0645">Protease</keyword>
<evidence type="ECO:0000313" key="11">
    <source>
        <dbReference type="Proteomes" id="UP000230605"/>
    </source>
</evidence>
<comment type="similarity">
    <text evidence="1">Belongs to the peptidase M43B family.</text>
</comment>
<protein>
    <submittedName>
        <fullName evidence="10">Extracellular metalloprotease</fullName>
    </submittedName>
</protein>
<dbReference type="AlphaFoldDB" id="A0A2G5HQU1"/>
<dbReference type="PANTHER" id="PTHR47466:SF1">
    <property type="entry name" value="METALLOPROTEASE MEP1 (AFU_ORTHOLOGUE AFUA_1G07730)-RELATED"/>
    <property type="match status" value="1"/>
</dbReference>
<evidence type="ECO:0000256" key="5">
    <source>
        <dbReference type="ARBA" id="ARBA00022801"/>
    </source>
</evidence>
<dbReference type="InterPro" id="IPR008754">
    <property type="entry name" value="Peptidase_M43"/>
</dbReference>
<evidence type="ECO:0000256" key="4">
    <source>
        <dbReference type="ARBA" id="ARBA00022729"/>
    </source>
</evidence>
<evidence type="ECO:0000256" key="3">
    <source>
        <dbReference type="ARBA" id="ARBA00022723"/>
    </source>
</evidence>
<gene>
    <name evidence="10" type="ORF">CB0940_08398</name>
</gene>
<keyword evidence="7 10" id="KW-0482">Metalloprotease</keyword>
<dbReference type="CDD" id="cd04275">
    <property type="entry name" value="ZnMc_pappalysin_like"/>
    <property type="match status" value="1"/>
</dbReference>
<evidence type="ECO:0000256" key="1">
    <source>
        <dbReference type="ARBA" id="ARBA00008721"/>
    </source>
</evidence>
<proteinExistence type="inferred from homology"/>
<dbReference type="Proteomes" id="UP000230605">
    <property type="component" value="Chromosome 6"/>
</dbReference>
<keyword evidence="6" id="KW-0862">Zinc</keyword>
<evidence type="ECO:0000313" key="10">
    <source>
        <dbReference type="EMBL" id="PIA94643.1"/>
    </source>
</evidence>
<reference evidence="10 11" key="1">
    <citation type="submission" date="2015-10" db="EMBL/GenBank/DDBJ databases">
        <title>The cercosporin biosynthetic gene cluster was horizontally transferred to several fungal lineages and shown to be expanded in Cercospora beticola based on microsynteny with recipient genomes.</title>
        <authorList>
            <person name="De Jonge R."/>
            <person name="Ebert M.K."/>
            <person name="Suttle J.C."/>
            <person name="Jurick Ii W.M."/>
            <person name="Secor G.A."/>
            <person name="Thomma B.P."/>
            <person name="Van De Peer Y."/>
            <person name="Bolton M.D."/>
        </authorList>
    </citation>
    <scope>NUCLEOTIDE SEQUENCE [LARGE SCALE GENOMIC DNA]</scope>
    <source>
        <strain evidence="10 11">09-40</strain>
    </source>
</reference>
<evidence type="ECO:0000256" key="2">
    <source>
        <dbReference type="ARBA" id="ARBA00022670"/>
    </source>
</evidence>
<name>A0A2G5HQU1_CERBT</name>
<dbReference type="GO" id="GO:0006508">
    <property type="term" value="P:proteolysis"/>
    <property type="evidence" value="ECO:0007669"/>
    <property type="project" value="UniProtKB-KW"/>
</dbReference>
<dbReference type="GO" id="GO:0046872">
    <property type="term" value="F:metal ion binding"/>
    <property type="evidence" value="ECO:0007669"/>
    <property type="project" value="UniProtKB-KW"/>
</dbReference>
<accession>A0A2G5HQU1</accession>
<evidence type="ECO:0000256" key="7">
    <source>
        <dbReference type="ARBA" id="ARBA00023049"/>
    </source>
</evidence>
<sequence>MKFNNSFLAAAAASIASAQSTYTRCALGAPAAEQVAALEAAAAEGAANLEISRMAAATIPTYVHVVTSSSKQGRYSQAMIQSQISLIDQAYAGMGFTFRLASTDFTVNNNWATANLGTANERNMKTALRKAQGYDELDLYFVSDIPGDTLGWCYFPVANPTTNDRTLDGCVNLADSLPGGAAAPFNEGATATHEIGHWLGLFHVFQGQSCTGAGDSVSDTPPQRTFTSGCPVGKDTCPGGGVDSIHNYMDYSDDSCLDRFTAGQTQRATALFSQLRNGR</sequence>
<keyword evidence="8" id="KW-1015">Disulfide bond</keyword>